<dbReference type="Proteomes" id="UP001379533">
    <property type="component" value="Chromosome"/>
</dbReference>
<dbReference type="Gene3D" id="1.10.10.60">
    <property type="entry name" value="Homeodomain-like"/>
    <property type="match status" value="1"/>
</dbReference>
<evidence type="ECO:0000256" key="2">
    <source>
        <dbReference type="ARBA" id="ARBA00023125"/>
    </source>
</evidence>
<sequence length="210" mass="22587">MKKRPAETIPSRSAKKKTPEGSRPRDAAATRKAILDSARRAFARFGYDGVGVREIAAGAGVTAMLINRYFGSKERLFAEVAIETMSKPVILTPDFIESGCPSETMAAALVQLTQRDATPLEGFLIMLRSAASEQAAAIGREQIQAHYQTTLARALQGPDRAERAAIILSLVAGFQMMRQAMGLPALANAKPAALERVLERALRALIDPAP</sequence>
<dbReference type="Pfam" id="PF17920">
    <property type="entry name" value="TetR_C_16"/>
    <property type="match status" value="1"/>
</dbReference>
<keyword evidence="3" id="KW-0804">Transcription</keyword>
<feature type="compositionally biased region" description="Basic and acidic residues" evidence="5">
    <location>
        <begin position="17"/>
        <end position="29"/>
    </location>
</feature>
<organism evidence="7 8">
    <name type="scientific">Pendulispora brunnea</name>
    <dbReference type="NCBI Taxonomy" id="2905690"/>
    <lineage>
        <taxon>Bacteria</taxon>
        <taxon>Pseudomonadati</taxon>
        <taxon>Myxococcota</taxon>
        <taxon>Myxococcia</taxon>
        <taxon>Myxococcales</taxon>
        <taxon>Sorangiineae</taxon>
        <taxon>Pendulisporaceae</taxon>
        <taxon>Pendulispora</taxon>
    </lineage>
</organism>
<dbReference type="PANTHER" id="PTHR30055">
    <property type="entry name" value="HTH-TYPE TRANSCRIPTIONAL REGULATOR RUTR"/>
    <property type="match status" value="1"/>
</dbReference>
<evidence type="ECO:0000313" key="8">
    <source>
        <dbReference type="Proteomes" id="UP001379533"/>
    </source>
</evidence>
<evidence type="ECO:0000256" key="3">
    <source>
        <dbReference type="ARBA" id="ARBA00023163"/>
    </source>
</evidence>
<dbReference type="PROSITE" id="PS50977">
    <property type="entry name" value="HTH_TETR_2"/>
    <property type="match status" value="1"/>
</dbReference>
<dbReference type="SUPFAM" id="SSF48498">
    <property type="entry name" value="Tetracyclin repressor-like, C-terminal domain"/>
    <property type="match status" value="1"/>
</dbReference>
<dbReference type="PRINTS" id="PR00455">
    <property type="entry name" value="HTHTETR"/>
</dbReference>
<evidence type="ECO:0000313" key="7">
    <source>
        <dbReference type="EMBL" id="WXA95834.1"/>
    </source>
</evidence>
<dbReference type="Gene3D" id="1.10.357.10">
    <property type="entry name" value="Tetracycline Repressor, domain 2"/>
    <property type="match status" value="1"/>
</dbReference>
<gene>
    <name evidence="7" type="ORF">LZC95_03135</name>
</gene>
<accession>A0ABZ2KB14</accession>
<evidence type="ECO:0000256" key="1">
    <source>
        <dbReference type="ARBA" id="ARBA00023015"/>
    </source>
</evidence>
<dbReference type="EMBL" id="CP089982">
    <property type="protein sequence ID" value="WXA95834.1"/>
    <property type="molecule type" value="Genomic_DNA"/>
</dbReference>
<evidence type="ECO:0000259" key="6">
    <source>
        <dbReference type="PROSITE" id="PS50977"/>
    </source>
</evidence>
<evidence type="ECO:0000256" key="4">
    <source>
        <dbReference type="PROSITE-ProRule" id="PRU00335"/>
    </source>
</evidence>
<dbReference type="InterPro" id="IPR036271">
    <property type="entry name" value="Tet_transcr_reg_TetR-rel_C_sf"/>
</dbReference>
<feature type="region of interest" description="Disordered" evidence="5">
    <location>
        <begin position="1"/>
        <end position="29"/>
    </location>
</feature>
<dbReference type="InterPro" id="IPR009057">
    <property type="entry name" value="Homeodomain-like_sf"/>
</dbReference>
<evidence type="ECO:0000256" key="5">
    <source>
        <dbReference type="SAM" id="MobiDB-lite"/>
    </source>
</evidence>
<feature type="domain" description="HTH tetR-type" evidence="6">
    <location>
        <begin position="28"/>
        <end position="88"/>
    </location>
</feature>
<proteinExistence type="predicted"/>
<dbReference type="InterPro" id="IPR041678">
    <property type="entry name" value="TetR_C_16"/>
</dbReference>
<dbReference type="RefSeq" id="WP_394846444.1">
    <property type="nucleotide sequence ID" value="NZ_CP089982.1"/>
</dbReference>
<keyword evidence="1" id="KW-0805">Transcription regulation</keyword>
<keyword evidence="2 4" id="KW-0238">DNA-binding</keyword>
<keyword evidence="8" id="KW-1185">Reference proteome</keyword>
<dbReference type="SUPFAM" id="SSF46689">
    <property type="entry name" value="Homeodomain-like"/>
    <property type="match status" value="1"/>
</dbReference>
<name>A0ABZ2KB14_9BACT</name>
<dbReference type="InterPro" id="IPR001647">
    <property type="entry name" value="HTH_TetR"/>
</dbReference>
<reference evidence="7 8" key="1">
    <citation type="submission" date="2021-12" db="EMBL/GenBank/DDBJ databases">
        <title>Discovery of the Pendulisporaceae a myxobacterial family with distinct sporulation behavior and unique specialized metabolism.</title>
        <authorList>
            <person name="Garcia R."/>
            <person name="Popoff A."/>
            <person name="Bader C.D."/>
            <person name="Loehr J."/>
            <person name="Walesch S."/>
            <person name="Walt C."/>
            <person name="Boldt J."/>
            <person name="Bunk B."/>
            <person name="Haeckl F.J.F.P.J."/>
            <person name="Gunesch A.P."/>
            <person name="Birkelbach J."/>
            <person name="Nuebel U."/>
            <person name="Pietschmann T."/>
            <person name="Bach T."/>
            <person name="Mueller R."/>
        </authorList>
    </citation>
    <scope>NUCLEOTIDE SEQUENCE [LARGE SCALE GENOMIC DNA]</scope>
    <source>
        <strain evidence="7 8">MSr12523</strain>
    </source>
</reference>
<feature type="DNA-binding region" description="H-T-H motif" evidence="4">
    <location>
        <begin position="51"/>
        <end position="70"/>
    </location>
</feature>
<dbReference type="PANTHER" id="PTHR30055:SF234">
    <property type="entry name" value="HTH-TYPE TRANSCRIPTIONAL REGULATOR BETI"/>
    <property type="match status" value="1"/>
</dbReference>
<dbReference type="Pfam" id="PF00440">
    <property type="entry name" value="TetR_N"/>
    <property type="match status" value="1"/>
</dbReference>
<protein>
    <submittedName>
        <fullName evidence="7">TetR family transcriptional regulator</fullName>
    </submittedName>
</protein>
<dbReference type="InterPro" id="IPR050109">
    <property type="entry name" value="HTH-type_TetR-like_transc_reg"/>
</dbReference>